<dbReference type="Proteomes" id="UP000243515">
    <property type="component" value="Unassembled WGS sequence"/>
</dbReference>
<organism evidence="8 9">
    <name type="scientific">Elaphomyces granulatus</name>
    <dbReference type="NCBI Taxonomy" id="519963"/>
    <lineage>
        <taxon>Eukaryota</taxon>
        <taxon>Fungi</taxon>
        <taxon>Dikarya</taxon>
        <taxon>Ascomycota</taxon>
        <taxon>Pezizomycotina</taxon>
        <taxon>Eurotiomycetes</taxon>
        <taxon>Eurotiomycetidae</taxon>
        <taxon>Eurotiales</taxon>
        <taxon>Elaphomycetaceae</taxon>
        <taxon>Elaphomyces</taxon>
    </lineage>
</organism>
<feature type="transmembrane region" description="Helical" evidence="6">
    <location>
        <begin position="372"/>
        <end position="399"/>
    </location>
</feature>
<feature type="transmembrane region" description="Helical" evidence="6">
    <location>
        <begin position="135"/>
        <end position="155"/>
    </location>
</feature>
<evidence type="ECO:0000313" key="9">
    <source>
        <dbReference type="Proteomes" id="UP000243515"/>
    </source>
</evidence>
<dbReference type="PROSITE" id="PS50850">
    <property type="entry name" value="MFS"/>
    <property type="match status" value="1"/>
</dbReference>
<evidence type="ECO:0000256" key="6">
    <source>
        <dbReference type="SAM" id="Phobius"/>
    </source>
</evidence>
<dbReference type="SUPFAM" id="SSF103473">
    <property type="entry name" value="MFS general substrate transporter"/>
    <property type="match status" value="1"/>
</dbReference>
<feature type="transmembrane region" description="Helical" evidence="6">
    <location>
        <begin position="542"/>
        <end position="561"/>
    </location>
</feature>
<dbReference type="PANTHER" id="PTHR23501">
    <property type="entry name" value="MAJOR FACILITATOR SUPERFAMILY"/>
    <property type="match status" value="1"/>
</dbReference>
<proteinExistence type="predicted"/>
<feature type="transmembrane region" description="Helical" evidence="6">
    <location>
        <begin position="298"/>
        <end position="319"/>
    </location>
</feature>
<dbReference type="GO" id="GO:0022857">
    <property type="term" value="F:transmembrane transporter activity"/>
    <property type="evidence" value="ECO:0007669"/>
    <property type="project" value="InterPro"/>
</dbReference>
<feature type="transmembrane region" description="Helical" evidence="6">
    <location>
        <begin position="194"/>
        <end position="213"/>
    </location>
</feature>
<gene>
    <name evidence="8" type="ORF">Egran_06980</name>
</gene>
<dbReference type="PANTHER" id="PTHR23501:SF198">
    <property type="entry name" value="AZOLE RESISTANCE PROTEIN 1-RELATED"/>
    <property type="match status" value="1"/>
</dbReference>
<dbReference type="InterPro" id="IPR020846">
    <property type="entry name" value="MFS_dom"/>
</dbReference>
<dbReference type="EMBL" id="NPHW01007314">
    <property type="protein sequence ID" value="OXV05252.1"/>
    <property type="molecule type" value="Genomic_DNA"/>
</dbReference>
<evidence type="ECO:0000259" key="7">
    <source>
        <dbReference type="PROSITE" id="PS50850"/>
    </source>
</evidence>
<feature type="transmembrane region" description="Helical" evidence="6">
    <location>
        <begin position="265"/>
        <end position="286"/>
    </location>
</feature>
<dbReference type="OrthoDB" id="10021397at2759"/>
<dbReference type="InterPro" id="IPR036259">
    <property type="entry name" value="MFS_trans_sf"/>
</dbReference>
<evidence type="ECO:0000256" key="5">
    <source>
        <dbReference type="SAM" id="MobiDB-lite"/>
    </source>
</evidence>
<dbReference type="GO" id="GO:0005886">
    <property type="term" value="C:plasma membrane"/>
    <property type="evidence" value="ECO:0007669"/>
    <property type="project" value="TreeGrafter"/>
</dbReference>
<comment type="caution">
    <text evidence="8">The sequence shown here is derived from an EMBL/GenBank/DDBJ whole genome shotgun (WGS) entry which is preliminary data.</text>
</comment>
<comment type="subcellular location">
    <subcellularLocation>
        <location evidence="1">Membrane</location>
        <topology evidence="1">Multi-pass membrane protein</topology>
    </subcellularLocation>
</comment>
<protein>
    <recommendedName>
        <fullName evidence="7">Major facilitator superfamily (MFS) profile domain-containing protein</fullName>
    </recommendedName>
</protein>
<name>A0A232LM79_9EURO</name>
<reference evidence="8 9" key="1">
    <citation type="journal article" date="2015" name="Environ. Microbiol.">
        <title>Metagenome sequence of Elaphomyces granulatus from sporocarp tissue reveals Ascomycota ectomycorrhizal fingerprints of genome expansion and a Proteobacteria-rich microbiome.</title>
        <authorList>
            <person name="Quandt C.A."/>
            <person name="Kohler A."/>
            <person name="Hesse C.N."/>
            <person name="Sharpton T.J."/>
            <person name="Martin F."/>
            <person name="Spatafora J.W."/>
        </authorList>
    </citation>
    <scope>NUCLEOTIDE SEQUENCE [LARGE SCALE GENOMIC DNA]</scope>
    <source>
        <strain evidence="8 9">OSC145934</strain>
    </source>
</reference>
<evidence type="ECO:0000313" key="8">
    <source>
        <dbReference type="EMBL" id="OXV05252.1"/>
    </source>
</evidence>
<feature type="transmembrane region" description="Helical" evidence="6">
    <location>
        <begin position="225"/>
        <end position="245"/>
    </location>
</feature>
<dbReference type="Pfam" id="PF07690">
    <property type="entry name" value="MFS_1"/>
    <property type="match status" value="2"/>
</dbReference>
<feature type="domain" description="Major facilitator superfamily (MFS) profile" evidence="7">
    <location>
        <begin position="71"/>
        <end position="564"/>
    </location>
</feature>
<evidence type="ECO:0000256" key="1">
    <source>
        <dbReference type="ARBA" id="ARBA00004141"/>
    </source>
</evidence>
<dbReference type="CDD" id="cd17502">
    <property type="entry name" value="MFS_Azr1_MDR_like"/>
    <property type="match status" value="1"/>
</dbReference>
<keyword evidence="2 6" id="KW-0812">Transmembrane</keyword>
<dbReference type="Gene3D" id="1.20.1720.10">
    <property type="entry name" value="Multidrug resistance protein D"/>
    <property type="match status" value="1"/>
</dbReference>
<feature type="region of interest" description="Disordered" evidence="5">
    <location>
        <begin position="1"/>
        <end position="58"/>
    </location>
</feature>
<evidence type="ECO:0000256" key="4">
    <source>
        <dbReference type="ARBA" id="ARBA00023136"/>
    </source>
</evidence>
<dbReference type="InterPro" id="IPR011701">
    <property type="entry name" value="MFS"/>
</dbReference>
<dbReference type="FunFam" id="1.20.1720.10:FF:000012">
    <property type="entry name" value="MFS toxin efflux pump (AflT)"/>
    <property type="match status" value="1"/>
</dbReference>
<keyword evidence="9" id="KW-1185">Reference proteome</keyword>
<sequence length="577" mass="61414">MATTTDPEKSQLPMEEYSVNEKLSTQQDPNANGSSTEDGSNPPVDIPKGETEKAEAEEDVEYPGAWKATIIVMALFLSIFLVALDQTIIGTAIPKITDQFNSIPDIGWYGSAYFLTSTALQPSFGKIYKTFDIKYSYLTAIFIFEVGSLICGVAPSSKALIQKQASPKIHAGFHDVHSSANRLPCQVRLAKRPMVFGLFGLVWGVSSIAGPLLGGAFTDRVTWRWCFYINLPIGAVSAAVVLVVVKSGSPAENSNKPILERIRELDLIGASLLIPAVICLLLALQWGGSEYPWNNSRIIGLFIGFGLLTILFIISQLWLGEGATLPPRILKQQSVAAAFAFAVCFGGAFFLIILYLPLYFQSVKDTSATDSGIRILPLMLATVISSVVVGGLVTAVGYYTPFLIVSQTLLSVGSGLLTTYSVDIPTGKWIGYQILTGAGAGAGFQIPMTAVQTVLAADDIAIGSAGVIFFQNLGGSLFISVAQSVFQNGLISGLEEFAPKVPPGAILGSGATDIRKVLESLNQQDQLPNVLLAYMKGLTNSYRVAASLAAAAVIAACFLEWKSVKKGGAKQEVSVAV</sequence>
<feature type="compositionally biased region" description="Polar residues" evidence="5">
    <location>
        <begin position="21"/>
        <end position="39"/>
    </location>
</feature>
<keyword evidence="3 6" id="KW-1133">Transmembrane helix</keyword>
<dbReference type="AlphaFoldDB" id="A0A232LM79"/>
<evidence type="ECO:0000256" key="2">
    <source>
        <dbReference type="ARBA" id="ARBA00022692"/>
    </source>
</evidence>
<accession>A0A232LM79</accession>
<feature type="transmembrane region" description="Helical" evidence="6">
    <location>
        <begin position="65"/>
        <end position="84"/>
    </location>
</feature>
<keyword evidence="4 6" id="KW-0472">Membrane</keyword>
<evidence type="ECO:0000256" key="3">
    <source>
        <dbReference type="ARBA" id="ARBA00022989"/>
    </source>
</evidence>
<dbReference type="Gene3D" id="1.20.1250.20">
    <property type="entry name" value="MFS general substrate transporter like domains"/>
    <property type="match status" value="1"/>
</dbReference>
<feature type="transmembrane region" description="Helical" evidence="6">
    <location>
        <begin position="339"/>
        <end position="360"/>
    </location>
</feature>
<dbReference type="FunFam" id="1.20.1250.20:FF:000196">
    <property type="entry name" value="MFS toxin efflux pump (AflT)"/>
    <property type="match status" value="1"/>
</dbReference>